<proteinExistence type="predicted"/>
<evidence type="ECO:0000256" key="1">
    <source>
        <dbReference type="SAM" id="MobiDB-lite"/>
    </source>
</evidence>
<dbReference type="PANTHER" id="PTHR37227">
    <property type="entry name" value="OS01G0219000 PROTEIN"/>
    <property type="match status" value="1"/>
</dbReference>
<dbReference type="Proteomes" id="UP001054857">
    <property type="component" value="Unassembled WGS sequence"/>
</dbReference>
<gene>
    <name evidence="2" type="ORF">Agub_g106</name>
</gene>
<sequence>MDIFEQADAFTPSRAVLQEEEEAAAPSASNYLSPAVCVWNKALVQQLYPEGFSCDTLVVATCPTSCALVRSLPGKQLIGSVLAPGVSLAGNSLASCSSQAEPLPSDRVCCVYALPPAAASSQQPSTASLEAPQQGQQQQQASAVGPGAGGKGVLLVCCQYEVPRERAAAWARAVLGQLSYGHAVFLGSMAAEQFRGFGDASQEVLLFSLRTRGAQQAPHQQQPPPLLPTGTVVGGLPAALLSHCQVRGRSAELFVLVEMVLEGRAALMAALAGAVGAVLRSRGAGGAAELLGSRGVLAAARRELGLGGPVSDVYV</sequence>
<feature type="compositionally biased region" description="Low complexity" evidence="1">
    <location>
        <begin position="123"/>
        <end position="145"/>
    </location>
</feature>
<comment type="caution">
    <text evidence="2">The sequence shown here is derived from an EMBL/GenBank/DDBJ whole genome shotgun (WGS) entry which is preliminary data.</text>
</comment>
<name>A0AAD3DDA4_9CHLO</name>
<dbReference type="EMBL" id="BMAR01000001">
    <property type="protein sequence ID" value="GFR39640.1"/>
    <property type="molecule type" value="Genomic_DNA"/>
</dbReference>
<evidence type="ECO:0000313" key="3">
    <source>
        <dbReference type="Proteomes" id="UP001054857"/>
    </source>
</evidence>
<dbReference type="AlphaFoldDB" id="A0AAD3DDA4"/>
<reference evidence="2 3" key="1">
    <citation type="journal article" date="2021" name="Sci. Rep.">
        <title>Genome sequencing of the multicellular alga Astrephomene provides insights into convergent evolution of germ-soma differentiation.</title>
        <authorList>
            <person name="Yamashita S."/>
            <person name="Yamamoto K."/>
            <person name="Matsuzaki R."/>
            <person name="Suzuki S."/>
            <person name="Yamaguchi H."/>
            <person name="Hirooka S."/>
            <person name="Minakuchi Y."/>
            <person name="Miyagishima S."/>
            <person name="Kawachi M."/>
            <person name="Toyoda A."/>
            <person name="Nozaki H."/>
        </authorList>
    </citation>
    <scope>NUCLEOTIDE SEQUENCE [LARGE SCALE GENOMIC DNA]</scope>
    <source>
        <strain evidence="2 3">NIES-4017</strain>
    </source>
</reference>
<evidence type="ECO:0008006" key="4">
    <source>
        <dbReference type="Google" id="ProtNLM"/>
    </source>
</evidence>
<feature type="region of interest" description="Disordered" evidence="1">
    <location>
        <begin position="123"/>
        <end position="147"/>
    </location>
</feature>
<keyword evidence="3" id="KW-1185">Reference proteome</keyword>
<protein>
    <recommendedName>
        <fullName evidence="4">Proteasome assembly chaperone 1</fullName>
    </recommendedName>
</protein>
<dbReference type="PANTHER" id="PTHR37227:SF2">
    <property type="entry name" value="OS01G0219000 PROTEIN"/>
    <property type="match status" value="1"/>
</dbReference>
<accession>A0AAD3DDA4</accession>
<evidence type="ECO:0000313" key="2">
    <source>
        <dbReference type="EMBL" id="GFR39640.1"/>
    </source>
</evidence>
<organism evidence="2 3">
    <name type="scientific">Astrephomene gubernaculifera</name>
    <dbReference type="NCBI Taxonomy" id="47775"/>
    <lineage>
        <taxon>Eukaryota</taxon>
        <taxon>Viridiplantae</taxon>
        <taxon>Chlorophyta</taxon>
        <taxon>core chlorophytes</taxon>
        <taxon>Chlorophyceae</taxon>
        <taxon>CS clade</taxon>
        <taxon>Chlamydomonadales</taxon>
        <taxon>Astrephomenaceae</taxon>
        <taxon>Astrephomene</taxon>
    </lineage>
</organism>